<dbReference type="Pfam" id="PF14493">
    <property type="entry name" value="HTH_40"/>
    <property type="match status" value="1"/>
</dbReference>
<sequence>MSFDSILLTIFQRLHGERSAQGVYHILRGKRSGQTLQDVEYYQVKSYYALLPQLTAGEFQQALERMQADGLIYINELVYVTAKGQMATGSEMWRFNGWNYRGREREFARRLALLVQTLSNLRSSETTFMPIQKELPTQQFVKGFLRNQSSSMISLSTSLRKELEHVLTNSSLTDLQRMIVSSRLTGYRLTASTWEQMTDRVNLPVKTLQLYYIEALHIMLDFIQQRPNLPLLTELAAGCKVDTYLTQSAERTRKLFERGYSVEQIASLRNLKLSTIEDHFIEMASNMDGFPYKDFITEEQIDVVWRHVEQLQTKRLRLLKQQCPELSYFQLRLIIMIGRSES</sequence>
<evidence type="ECO:0000313" key="3">
    <source>
        <dbReference type="Proteomes" id="UP000192486"/>
    </source>
</evidence>
<feature type="domain" description="Helicase Helix-turn-helix" evidence="1">
    <location>
        <begin position="248"/>
        <end position="335"/>
    </location>
</feature>
<evidence type="ECO:0000259" key="1">
    <source>
        <dbReference type="Pfam" id="PF14493"/>
    </source>
</evidence>
<dbReference type="InterPro" id="IPR008308">
    <property type="entry name" value="YpbB-like"/>
</dbReference>
<dbReference type="RefSeq" id="WP_029053064.1">
    <property type="nucleotide sequence ID" value="NZ_CP015108.1"/>
</dbReference>
<dbReference type="InterPro" id="IPR029491">
    <property type="entry name" value="Helicase_HTH"/>
</dbReference>
<reference evidence="2 3" key="1">
    <citation type="submission" date="2016-04" db="EMBL/GenBank/DDBJ databases">
        <title>Comparative Genomics and Epigenetics of Sporosarcina ureae.</title>
        <authorList>
            <person name="Oliver A.S."/>
            <person name="Cooper K.K."/>
        </authorList>
    </citation>
    <scope>NUCLEOTIDE SEQUENCE [LARGE SCALE GENOMIC DNA]</scope>
    <source>
        <strain evidence="2 3">S204</strain>
    </source>
</reference>
<dbReference type="EMBL" id="CP015108">
    <property type="protein sequence ID" value="ARF15456.1"/>
    <property type="molecule type" value="Genomic_DNA"/>
</dbReference>
<gene>
    <name evidence="2" type="ORF">SporoS204_15595</name>
</gene>
<dbReference type="Proteomes" id="UP000192486">
    <property type="component" value="Chromosome"/>
</dbReference>
<accession>A0ABM6JZ72</accession>
<proteinExistence type="predicted"/>
<keyword evidence="3" id="KW-1185">Reference proteome</keyword>
<evidence type="ECO:0000313" key="2">
    <source>
        <dbReference type="EMBL" id="ARF15456.1"/>
    </source>
</evidence>
<organism evidence="2 3">
    <name type="scientific">Sporosarcina ureae</name>
    <dbReference type="NCBI Taxonomy" id="1571"/>
    <lineage>
        <taxon>Bacteria</taxon>
        <taxon>Bacillati</taxon>
        <taxon>Bacillota</taxon>
        <taxon>Bacilli</taxon>
        <taxon>Bacillales</taxon>
        <taxon>Caryophanaceae</taxon>
        <taxon>Sporosarcina</taxon>
    </lineage>
</organism>
<name>A0ABM6JZ72_SPOUR</name>
<dbReference type="PIRSF" id="PIRSF021350">
    <property type="entry name" value="UCP021350"/>
    <property type="match status" value="1"/>
</dbReference>
<protein>
    <recommendedName>
        <fullName evidence="1">Helicase Helix-turn-helix domain-containing protein</fullName>
    </recommendedName>
</protein>